<evidence type="ECO:0000256" key="3">
    <source>
        <dbReference type="ARBA" id="ARBA00023125"/>
    </source>
</evidence>
<feature type="DNA-binding region" description="Homeobox" evidence="6">
    <location>
        <begin position="56"/>
        <end position="106"/>
    </location>
</feature>
<evidence type="ECO:0000259" key="9">
    <source>
        <dbReference type="PROSITE" id="PS50071"/>
    </source>
</evidence>
<evidence type="ECO:0000256" key="8">
    <source>
        <dbReference type="SAM" id="Phobius"/>
    </source>
</evidence>
<comment type="similarity">
    <text evidence="2">Belongs to the Abd-B homeobox family.</text>
</comment>
<keyword evidence="5 6" id="KW-0539">Nucleus</keyword>
<accession>A0A2G5UL79</accession>
<evidence type="ECO:0000256" key="6">
    <source>
        <dbReference type="PROSITE-ProRule" id="PRU00108"/>
    </source>
</evidence>
<organism evidence="10 11">
    <name type="scientific">Caenorhabditis nigoni</name>
    <dbReference type="NCBI Taxonomy" id="1611254"/>
    <lineage>
        <taxon>Eukaryota</taxon>
        <taxon>Metazoa</taxon>
        <taxon>Ecdysozoa</taxon>
        <taxon>Nematoda</taxon>
        <taxon>Chromadorea</taxon>
        <taxon>Rhabditida</taxon>
        <taxon>Rhabditina</taxon>
        <taxon>Rhabditomorpha</taxon>
        <taxon>Rhabditoidea</taxon>
        <taxon>Rhabditidae</taxon>
        <taxon>Peloderinae</taxon>
        <taxon>Caenorhabditis</taxon>
    </lineage>
</organism>
<dbReference type="InterPro" id="IPR046333">
    <property type="entry name" value="HXA10/ABDB-like"/>
</dbReference>
<dbReference type="InterPro" id="IPR009057">
    <property type="entry name" value="Homeodomain-like_sf"/>
</dbReference>
<evidence type="ECO:0000313" key="10">
    <source>
        <dbReference type="EMBL" id="PIC39986.1"/>
    </source>
</evidence>
<dbReference type="PRINTS" id="PR00024">
    <property type="entry name" value="HOMEOBOX"/>
</dbReference>
<dbReference type="SMART" id="SM00389">
    <property type="entry name" value="HOX"/>
    <property type="match status" value="1"/>
</dbReference>
<keyword evidence="11" id="KW-1185">Reference proteome</keyword>
<dbReference type="EMBL" id="PDUG01000003">
    <property type="protein sequence ID" value="PIC39986.1"/>
    <property type="molecule type" value="Genomic_DNA"/>
</dbReference>
<dbReference type="Pfam" id="PF00046">
    <property type="entry name" value="Homeodomain"/>
    <property type="match status" value="1"/>
</dbReference>
<dbReference type="AlphaFoldDB" id="A0A2G5UL79"/>
<dbReference type="CDD" id="cd00086">
    <property type="entry name" value="homeodomain"/>
    <property type="match status" value="1"/>
</dbReference>
<evidence type="ECO:0000313" key="11">
    <source>
        <dbReference type="Proteomes" id="UP000230233"/>
    </source>
</evidence>
<keyword evidence="8" id="KW-1133">Transmembrane helix</keyword>
<gene>
    <name evidence="10" type="primary">Cnig_chr_III.g11489</name>
    <name evidence="10" type="ORF">B9Z55_011489</name>
</gene>
<dbReference type="SUPFAM" id="SSF46689">
    <property type="entry name" value="Homeodomain-like"/>
    <property type="match status" value="1"/>
</dbReference>
<dbReference type="GO" id="GO:0000981">
    <property type="term" value="F:DNA-binding transcription factor activity, RNA polymerase II-specific"/>
    <property type="evidence" value="ECO:0007669"/>
    <property type="project" value="InterPro"/>
</dbReference>
<keyword evidence="8" id="KW-0472">Membrane</keyword>
<dbReference type="Proteomes" id="UP000230233">
    <property type="component" value="Chromosome III"/>
</dbReference>
<comment type="subcellular location">
    <subcellularLocation>
        <location evidence="1 6 7">Nucleus</location>
    </subcellularLocation>
</comment>
<evidence type="ECO:0000256" key="2">
    <source>
        <dbReference type="ARBA" id="ARBA00006317"/>
    </source>
</evidence>
<keyword evidence="4 6" id="KW-0371">Homeobox</keyword>
<dbReference type="Gene3D" id="1.10.10.60">
    <property type="entry name" value="Homeodomain-like"/>
    <property type="match status" value="1"/>
</dbReference>
<feature type="transmembrane region" description="Helical" evidence="8">
    <location>
        <begin position="118"/>
        <end position="136"/>
    </location>
</feature>
<dbReference type="GO" id="GO:0003677">
    <property type="term" value="F:DNA binding"/>
    <property type="evidence" value="ECO:0007669"/>
    <property type="project" value="UniProtKB-UniRule"/>
</dbReference>
<feature type="domain" description="Homeobox" evidence="9">
    <location>
        <begin position="54"/>
        <end position="105"/>
    </location>
</feature>
<dbReference type="InterPro" id="IPR017970">
    <property type="entry name" value="Homeobox_CS"/>
</dbReference>
<reference evidence="11" key="1">
    <citation type="submission" date="2017-10" db="EMBL/GenBank/DDBJ databases">
        <title>Rapid genome shrinkage in a self-fertile nematode reveals novel sperm competition proteins.</title>
        <authorList>
            <person name="Yin D."/>
            <person name="Schwarz E.M."/>
            <person name="Thomas C.G."/>
            <person name="Felde R.L."/>
            <person name="Korf I.F."/>
            <person name="Cutter A.D."/>
            <person name="Schartner C.M."/>
            <person name="Ralston E.J."/>
            <person name="Meyer B.J."/>
            <person name="Haag E.S."/>
        </authorList>
    </citation>
    <scope>NUCLEOTIDE SEQUENCE [LARGE SCALE GENOMIC DNA]</scope>
    <source>
        <strain evidence="11">JU1422</strain>
    </source>
</reference>
<keyword evidence="8" id="KW-0812">Transmembrane</keyword>
<comment type="caution">
    <text evidence="10">The sequence shown here is derived from an EMBL/GenBank/DDBJ whole genome shotgun (WGS) entry which is preliminary data.</text>
</comment>
<dbReference type="PROSITE" id="PS00027">
    <property type="entry name" value="HOMEOBOX_1"/>
    <property type="match status" value="1"/>
</dbReference>
<dbReference type="PANTHER" id="PTHR45874">
    <property type="entry name" value="HOMEOBOX PROTEIN ABDOMINAL-B"/>
    <property type="match status" value="1"/>
</dbReference>
<evidence type="ECO:0000256" key="4">
    <source>
        <dbReference type="ARBA" id="ARBA00023155"/>
    </source>
</evidence>
<dbReference type="STRING" id="1611254.A0A2G5UL79"/>
<dbReference type="GO" id="GO:0005634">
    <property type="term" value="C:nucleus"/>
    <property type="evidence" value="ECO:0007669"/>
    <property type="project" value="UniProtKB-SubCell"/>
</dbReference>
<protein>
    <recommendedName>
        <fullName evidence="9">Homeobox domain-containing protein</fullName>
    </recommendedName>
</protein>
<dbReference type="InterPro" id="IPR020479">
    <property type="entry name" value="HD_metazoa"/>
</dbReference>
<evidence type="ECO:0000256" key="1">
    <source>
        <dbReference type="ARBA" id="ARBA00004123"/>
    </source>
</evidence>
<dbReference type="InterPro" id="IPR001356">
    <property type="entry name" value="HD"/>
</dbReference>
<evidence type="ECO:0000256" key="7">
    <source>
        <dbReference type="RuleBase" id="RU000682"/>
    </source>
</evidence>
<evidence type="ECO:0000256" key="5">
    <source>
        <dbReference type="ARBA" id="ARBA00023242"/>
    </source>
</evidence>
<dbReference type="PROSITE" id="PS50071">
    <property type="entry name" value="HOMEOBOX_2"/>
    <property type="match status" value="1"/>
</dbReference>
<sequence>MSSSPDGFAFDDSMGSLLARLQAPNSGTRHRHAEFEDEIEDIQEDLTFSGLGNLSPQQAQALEHQFAINNYQTRATRAELARRTNLTERQVKIWFQNRRLRQRQEKQTDKVEDDSKSMFPVVVVLFLIFMVLYEFLADD</sequence>
<keyword evidence="3 6" id="KW-0238">DNA-binding</keyword>
<proteinExistence type="inferred from homology"/>
<dbReference type="OrthoDB" id="6159439at2759"/>
<name>A0A2G5UL79_9PELO</name>